<sequence>MDSIDILDSRLFEGFAETSERGYIFLTDLDSGLSRWSAKAVEYFGLPGEYRKMQVRYGRTMYIPRTGRSIWMI</sequence>
<proteinExistence type="predicted"/>
<dbReference type="HOGENOM" id="CLU_2702548_0_0_9"/>
<reference evidence="1 2" key="1">
    <citation type="journal article" date="2011" name="J. Bacteriol.">
        <title>Complete genome of the cellulolytic ruminal bacterium Ruminococcus albus 7.</title>
        <authorList>
            <person name="Suen G."/>
            <person name="Stevenson D.M."/>
            <person name="Bruce D.C."/>
            <person name="Chertkov O."/>
            <person name="Copeland A."/>
            <person name="Cheng J.F."/>
            <person name="Detter C."/>
            <person name="Detter J.C."/>
            <person name="Goodwin L.A."/>
            <person name="Han C.S."/>
            <person name="Hauser L.J."/>
            <person name="Ivanova N.N."/>
            <person name="Kyrpides N.C."/>
            <person name="Land M.L."/>
            <person name="Lapidus A."/>
            <person name="Lucas S."/>
            <person name="Ovchinnikova G."/>
            <person name="Pitluck S."/>
            <person name="Tapia R."/>
            <person name="Woyke T."/>
            <person name="Boyum J."/>
            <person name="Mead D."/>
            <person name="Weimer P.J."/>
        </authorList>
    </citation>
    <scope>NUCLEOTIDE SEQUENCE [LARGE SCALE GENOMIC DNA]</scope>
    <source>
        <strain evidence="2">ATCC 27210 / DSM 20455 / JCM 14654 / NCDO 2250 / 7</strain>
    </source>
</reference>
<dbReference type="Proteomes" id="UP000006919">
    <property type="component" value="Chromosome"/>
</dbReference>
<protein>
    <recommendedName>
        <fullName evidence="3">PAS domain-containing protein</fullName>
    </recommendedName>
</protein>
<evidence type="ECO:0000313" key="2">
    <source>
        <dbReference type="Proteomes" id="UP000006919"/>
    </source>
</evidence>
<dbReference type="KEGG" id="ral:Rumal_2450"/>
<organism evidence="1 2">
    <name type="scientific">Ruminococcus albus (strain ATCC 27210 / DSM 20455 / JCM 14654 / NCDO 2250 / 7)</name>
    <dbReference type="NCBI Taxonomy" id="697329"/>
    <lineage>
        <taxon>Bacteria</taxon>
        <taxon>Bacillati</taxon>
        <taxon>Bacillota</taxon>
        <taxon>Clostridia</taxon>
        <taxon>Eubacteriales</taxon>
        <taxon>Oscillospiraceae</taxon>
        <taxon>Ruminococcus</taxon>
    </lineage>
</organism>
<accession>E6UE65</accession>
<evidence type="ECO:0000313" key="1">
    <source>
        <dbReference type="EMBL" id="ADU22930.1"/>
    </source>
</evidence>
<evidence type="ECO:0008006" key="3">
    <source>
        <dbReference type="Google" id="ProtNLM"/>
    </source>
</evidence>
<dbReference type="RefSeq" id="WP_013499063.1">
    <property type="nucleotide sequence ID" value="NC_014833.1"/>
</dbReference>
<name>E6UE65_RUMA7</name>
<dbReference type="AlphaFoldDB" id="E6UE65"/>
<gene>
    <name evidence="1" type="ordered locus">Rumal_2450</name>
</gene>
<dbReference type="EMBL" id="CP002403">
    <property type="protein sequence ID" value="ADU22930.1"/>
    <property type="molecule type" value="Genomic_DNA"/>
</dbReference>